<dbReference type="EMBL" id="CP100595">
    <property type="protein sequence ID" value="UTJ07651.1"/>
    <property type="molecule type" value="Genomic_DNA"/>
</dbReference>
<keyword evidence="6" id="KW-1185">Reference proteome</keyword>
<reference evidence="5" key="1">
    <citation type="submission" date="2022-07" db="EMBL/GenBank/DDBJ databases">
        <title>Arcobacter roscoffensis sp. nov., a marine bacterium isolated from coastal seawater collected from Roscoff, France.</title>
        <authorList>
            <person name="Pascual J."/>
            <person name="Lepeaux C."/>
            <person name="Methner A."/>
            <person name="Overmann J."/>
        </authorList>
    </citation>
    <scope>NUCLEOTIDE SEQUENCE</scope>
    <source>
        <strain evidence="5">ARW1-2F2</strain>
    </source>
</reference>
<keyword evidence="3" id="KW-1133">Transmembrane helix</keyword>
<organism evidence="5 6">
    <name type="scientific">Arcobacter roscoffensis</name>
    <dbReference type="NCBI Taxonomy" id="2961520"/>
    <lineage>
        <taxon>Bacteria</taxon>
        <taxon>Pseudomonadati</taxon>
        <taxon>Campylobacterota</taxon>
        <taxon>Epsilonproteobacteria</taxon>
        <taxon>Campylobacterales</taxon>
        <taxon>Arcobacteraceae</taxon>
        <taxon>Arcobacter</taxon>
    </lineage>
</organism>
<dbReference type="InterPro" id="IPR029787">
    <property type="entry name" value="Nucleotide_cyclase"/>
</dbReference>
<dbReference type="Gene3D" id="3.30.70.270">
    <property type="match status" value="1"/>
</dbReference>
<dbReference type="Proteomes" id="UP001060012">
    <property type="component" value="Chromosome"/>
</dbReference>
<feature type="transmembrane region" description="Helical" evidence="3">
    <location>
        <begin position="270"/>
        <end position="292"/>
    </location>
</feature>
<gene>
    <name evidence="5" type="ORF">NJU99_06040</name>
</gene>
<dbReference type="InterPro" id="IPR000160">
    <property type="entry name" value="GGDEF_dom"/>
</dbReference>
<dbReference type="Pfam" id="PF00990">
    <property type="entry name" value="GGDEF"/>
    <property type="match status" value="1"/>
</dbReference>
<evidence type="ECO:0000313" key="6">
    <source>
        <dbReference type="Proteomes" id="UP001060012"/>
    </source>
</evidence>
<evidence type="ECO:0000256" key="3">
    <source>
        <dbReference type="SAM" id="Phobius"/>
    </source>
</evidence>
<feature type="transmembrane region" description="Helical" evidence="3">
    <location>
        <begin position="12"/>
        <end position="32"/>
    </location>
</feature>
<keyword evidence="3" id="KW-0472">Membrane</keyword>
<feature type="domain" description="GGDEF" evidence="4">
    <location>
        <begin position="354"/>
        <end position="486"/>
    </location>
</feature>
<dbReference type="Pfam" id="PF05228">
    <property type="entry name" value="CHASE4"/>
    <property type="match status" value="1"/>
</dbReference>
<evidence type="ECO:0000256" key="2">
    <source>
        <dbReference type="ARBA" id="ARBA00034247"/>
    </source>
</evidence>
<keyword evidence="3" id="KW-0812">Transmembrane</keyword>
<keyword evidence="5" id="KW-0808">Transferase</keyword>
<dbReference type="CDD" id="cd01949">
    <property type="entry name" value="GGDEF"/>
    <property type="match status" value="1"/>
</dbReference>
<accession>A0ABY5E658</accession>
<dbReference type="InterPro" id="IPR043128">
    <property type="entry name" value="Rev_trsase/Diguanyl_cyclase"/>
</dbReference>
<dbReference type="InterPro" id="IPR007892">
    <property type="entry name" value="CHASE4"/>
</dbReference>
<keyword evidence="5" id="KW-0548">Nucleotidyltransferase</keyword>
<dbReference type="EC" id="2.7.7.65" evidence="1"/>
<dbReference type="PANTHER" id="PTHR45138">
    <property type="entry name" value="REGULATORY COMPONENTS OF SENSORY TRANSDUCTION SYSTEM"/>
    <property type="match status" value="1"/>
</dbReference>
<dbReference type="RefSeq" id="WP_254577825.1">
    <property type="nucleotide sequence ID" value="NZ_CP100595.1"/>
</dbReference>
<dbReference type="SMART" id="SM00267">
    <property type="entry name" value="GGDEF"/>
    <property type="match status" value="1"/>
</dbReference>
<proteinExistence type="predicted"/>
<evidence type="ECO:0000259" key="4">
    <source>
        <dbReference type="PROSITE" id="PS50887"/>
    </source>
</evidence>
<dbReference type="PROSITE" id="PS50887">
    <property type="entry name" value="GGDEF"/>
    <property type="match status" value="1"/>
</dbReference>
<sequence>MKTLLLKTNSYLAVLFITILVVVFYTLSYSFFTVKFENIEDEQNKKNINSFLTIIDNELSRVESITVDYAYWDATYRFINDKNSEYINENFREGSNTLEDLNLDFMLFTNINNTPIYSSYINSNFLKDKKSFELELIKKFLNKKNISNLFKKEILEYQNRYFIITKNEISTSDSRAKPNGYLYSGKEITKKSLSKLNKSFKNIDILDKTNHLEEYQDERSIYIKDIKVSTLKESDTIINYIEYYSFDKTHLVTFSLKNNRDFMKKGKETIVFYNIITTTFLFVLLLLIYVNIKILQKYNKRLAKEIDLKTQKLKESNEKLKYLSQTDELTKISNRRMFFYEANKLFNLSANTQKDLAVLMIDIDNFKTINDTYGHPAGDEVLKHFTNKVTDLLDGKYVFGRLGGEEFAIVYYDLNEEKAYELSEKIRESIENDFLIYNGDKIKYTISSGLAKRKNKDSLDFMLNEADKLLYSAKSNGKNCIIRQRHL</sequence>
<dbReference type="GO" id="GO:0052621">
    <property type="term" value="F:diguanylate cyclase activity"/>
    <property type="evidence" value="ECO:0007669"/>
    <property type="project" value="UniProtKB-EC"/>
</dbReference>
<evidence type="ECO:0000313" key="5">
    <source>
        <dbReference type="EMBL" id="UTJ07651.1"/>
    </source>
</evidence>
<dbReference type="SUPFAM" id="SSF55073">
    <property type="entry name" value="Nucleotide cyclase"/>
    <property type="match status" value="1"/>
</dbReference>
<evidence type="ECO:0000256" key="1">
    <source>
        <dbReference type="ARBA" id="ARBA00012528"/>
    </source>
</evidence>
<dbReference type="PANTHER" id="PTHR45138:SF9">
    <property type="entry name" value="DIGUANYLATE CYCLASE DGCM-RELATED"/>
    <property type="match status" value="1"/>
</dbReference>
<name>A0ABY5E658_9BACT</name>
<dbReference type="NCBIfam" id="TIGR00254">
    <property type="entry name" value="GGDEF"/>
    <property type="match status" value="1"/>
</dbReference>
<protein>
    <recommendedName>
        <fullName evidence="1">diguanylate cyclase</fullName>
        <ecNumber evidence="1">2.7.7.65</ecNumber>
    </recommendedName>
</protein>
<dbReference type="InterPro" id="IPR050469">
    <property type="entry name" value="Diguanylate_Cyclase"/>
</dbReference>
<comment type="catalytic activity">
    <reaction evidence="2">
        <text>2 GTP = 3',3'-c-di-GMP + 2 diphosphate</text>
        <dbReference type="Rhea" id="RHEA:24898"/>
        <dbReference type="ChEBI" id="CHEBI:33019"/>
        <dbReference type="ChEBI" id="CHEBI:37565"/>
        <dbReference type="ChEBI" id="CHEBI:58805"/>
        <dbReference type="EC" id="2.7.7.65"/>
    </reaction>
</comment>